<sequence>PGFIEAVTPEEAKAEYNLDASHLLEAQRHSNNNNTNTNTNNGQQPPGQQQHPQRRPRRRDEH</sequence>
<gene>
    <name evidence="2" type="ORF">CH063_15061</name>
</gene>
<dbReference type="AlphaFoldDB" id="H1W184"/>
<organism evidence="2 3">
    <name type="scientific">Colletotrichum higginsianum (strain IMI 349063)</name>
    <name type="common">Crucifer anthracnose fungus</name>
    <dbReference type="NCBI Taxonomy" id="759273"/>
    <lineage>
        <taxon>Eukaryota</taxon>
        <taxon>Fungi</taxon>
        <taxon>Dikarya</taxon>
        <taxon>Ascomycota</taxon>
        <taxon>Pezizomycotina</taxon>
        <taxon>Sordariomycetes</taxon>
        <taxon>Hypocreomycetidae</taxon>
        <taxon>Glomerellales</taxon>
        <taxon>Glomerellaceae</taxon>
        <taxon>Colletotrichum</taxon>
        <taxon>Colletotrichum destructivum species complex</taxon>
    </lineage>
</organism>
<protein>
    <submittedName>
        <fullName evidence="2">Uncharacterized protein</fullName>
    </submittedName>
</protein>
<proteinExistence type="predicted"/>
<feature type="region of interest" description="Disordered" evidence="1">
    <location>
        <begin position="22"/>
        <end position="62"/>
    </location>
</feature>
<name>H1W184_COLHI</name>
<feature type="non-terminal residue" evidence="2">
    <location>
        <position position="62"/>
    </location>
</feature>
<evidence type="ECO:0000256" key="1">
    <source>
        <dbReference type="SAM" id="MobiDB-lite"/>
    </source>
</evidence>
<dbReference type="HOGENOM" id="CLU_2910252_0_0_1"/>
<feature type="compositionally biased region" description="Low complexity" evidence="1">
    <location>
        <begin position="29"/>
        <end position="51"/>
    </location>
</feature>
<reference evidence="3" key="1">
    <citation type="journal article" date="2012" name="Nat. Genet.">
        <title>Lifestyle transitions in plant pathogenic Colletotrichum fungi deciphered by genome and transcriptome analyses.</title>
        <authorList>
            <person name="O'Connell R.J."/>
            <person name="Thon M.R."/>
            <person name="Hacquard S."/>
            <person name="Amyotte S.G."/>
            <person name="Kleemann J."/>
            <person name="Torres M.F."/>
            <person name="Damm U."/>
            <person name="Buiate E.A."/>
            <person name="Epstein L."/>
            <person name="Alkan N."/>
            <person name="Altmueller J."/>
            <person name="Alvarado-Balderrama L."/>
            <person name="Bauser C.A."/>
            <person name="Becker C."/>
            <person name="Birren B.W."/>
            <person name="Chen Z."/>
            <person name="Choi J."/>
            <person name="Crouch J.A."/>
            <person name="Duvick J.P."/>
            <person name="Farman M.A."/>
            <person name="Gan P."/>
            <person name="Heiman D."/>
            <person name="Henrissat B."/>
            <person name="Howard R.J."/>
            <person name="Kabbage M."/>
            <person name="Koch C."/>
            <person name="Kracher B."/>
            <person name="Kubo Y."/>
            <person name="Law A.D."/>
            <person name="Lebrun M.-H."/>
            <person name="Lee Y.-H."/>
            <person name="Miyara I."/>
            <person name="Moore N."/>
            <person name="Neumann U."/>
            <person name="Nordstroem K."/>
            <person name="Panaccione D.G."/>
            <person name="Panstruga R."/>
            <person name="Place M."/>
            <person name="Proctor R.H."/>
            <person name="Prusky D."/>
            <person name="Rech G."/>
            <person name="Reinhardt R."/>
            <person name="Rollins J.A."/>
            <person name="Rounsley S."/>
            <person name="Schardl C.L."/>
            <person name="Schwartz D.C."/>
            <person name="Shenoy N."/>
            <person name="Shirasu K."/>
            <person name="Sikhakolli U.R."/>
            <person name="Stueber K."/>
            <person name="Sukno S.A."/>
            <person name="Sweigard J.A."/>
            <person name="Takano Y."/>
            <person name="Takahara H."/>
            <person name="Trail F."/>
            <person name="van der Does H.C."/>
            <person name="Voll L.M."/>
            <person name="Will I."/>
            <person name="Young S."/>
            <person name="Zeng Q."/>
            <person name="Zhang J."/>
            <person name="Zhou S."/>
            <person name="Dickman M.B."/>
            <person name="Schulze-Lefert P."/>
            <person name="Ver Loren van Themaat E."/>
            <person name="Ma L.-J."/>
            <person name="Vaillancourt L.J."/>
        </authorList>
    </citation>
    <scope>NUCLEOTIDE SEQUENCE [LARGE SCALE GENOMIC DNA]</scope>
    <source>
        <strain evidence="3">IMI 349063</strain>
    </source>
</reference>
<dbReference type="EMBL" id="CACQ02008498">
    <property type="protein sequence ID" value="CCF46247.1"/>
    <property type="molecule type" value="Genomic_DNA"/>
</dbReference>
<feature type="non-terminal residue" evidence="2">
    <location>
        <position position="1"/>
    </location>
</feature>
<evidence type="ECO:0000313" key="3">
    <source>
        <dbReference type="Proteomes" id="UP000007174"/>
    </source>
</evidence>
<dbReference type="Proteomes" id="UP000007174">
    <property type="component" value="Unassembled WGS sequence"/>
</dbReference>
<evidence type="ECO:0000313" key="2">
    <source>
        <dbReference type="EMBL" id="CCF46247.1"/>
    </source>
</evidence>
<accession>H1W184</accession>
<feature type="compositionally biased region" description="Basic residues" evidence="1">
    <location>
        <begin position="52"/>
        <end position="62"/>
    </location>
</feature>